<evidence type="ECO:0008006" key="4">
    <source>
        <dbReference type="Google" id="ProtNLM"/>
    </source>
</evidence>
<protein>
    <recommendedName>
        <fullName evidence="4">SRR1-like domain-containing protein</fullName>
    </recommendedName>
</protein>
<evidence type="ECO:0000256" key="1">
    <source>
        <dbReference type="SAM" id="MobiDB-lite"/>
    </source>
</evidence>
<gene>
    <name evidence="2" type="ORF">CC86DRAFT_407250</name>
</gene>
<reference evidence="2" key="1">
    <citation type="journal article" date="2020" name="Stud. Mycol.">
        <title>101 Dothideomycetes genomes: a test case for predicting lifestyles and emergence of pathogens.</title>
        <authorList>
            <person name="Haridas S."/>
            <person name="Albert R."/>
            <person name="Binder M."/>
            <person name="Bloem J."/>
            <person name="Labutti K."/>
            <person name="Salamov A."/>
            <person name="Andreopoulos B."/>
            <person name="Baker S."/>
            <person name="Barry K."/>
            <person name="Bills G."/>
            <person name="Bluhm B."/>
            <person name="Cannon C."/>
            <person name="Castanera R."/>
            <person name="Culley D."/>
            <person name="Daum C."/>
            <person name="Ezra D."/>
            <person name="Gonzalez J."/>
            <person name="Henrissat B."/>
            <person name="Kuo A."/>
            <person name="Liang C."/>
            <person name="Lipzen A."/>
            <person name="Lutzoni F."/>
            <person name="Magnuson J."/>
            <person name="Mondo S."/>
            <person name="Nolan M."/>
            <person name="Ohm R."/>
            <person name="Pangilinan J."/>
            <person name="Park H.-J."/>
            <person name="Ramirez L."/>
            <person name="Alfaro M."/>
            <person name="Sun H."/>
            <person name="Tritt A."/>
            <person name="Yoshinaga Y."/>
            <person name="Zwiers L.-H."/>
            <person name="Turgeon B."/>
            <person name="Goodwin S."/>
            <person name="Spatafora J."/>
            <person name="Crous P."/>
            <person name="Grigoriev I."/>
        </authorList>
    </citation>
    <scope>NUCLEOTIDE SEQUENCE</scope>
    <source>
        <strain evidence="2">CBS 113818</strain>
    </source>
</reference>
<keyword evidence="3" id="KW-1185">Reference proteome</keyword>
<dbReference type="PANTHER" id="PTHR42080:SF1">
    <property type="entry name" value="SRR1-LIKE DOMAIN-CONTAINING PROTEIN"/>
    <property type="match status" value="1"/>
</dbReference>
<evidence type="ECO:0000313" key="2">
    <source>
        <dbReference type="EMBL" id="KAF2826013.1"/>
    </source>
</evidence>
<accession>A0A6A6ZYR6</accession>
<proteinExistence type="predicted"/>
<name>A0A6A6ZYR6_9PLEO</name>
<dbReference type="PANTHER" id="PTHR42080">
    <property type="entry name" value="SRR1 DOMAIN-CONTAINING PROTEIN"/>
    <property type="match status" value="1"/>
</dbReference>
<feature type="region of interest" description="Disordered" evidence="1">
    <location>
        <begin position="270"/>
        <end position="291"/>
    </location>
</feature>
<dbReference type="OrthoDB" id="5230585at2759"/>
<organism evidence="2 3">
    <name type="scientific">Ophiobolus disseminans</name>
    <dbReference type="NCBI Taxonomy" id="1469910"/>
    <lineage>
        <taxon>Eukaryota</taxon>
        <taxon>Fungi</taxon>
        <taxon>Dikarya</taxon>
        <taxon>Ascomycota</taxon>
        <taxon>Pezizomycotina</taxon>
        <taxon>Dothideomycetes</taxon>
        <taxon>Pleosporomycetidae</taxon>
        <taxon>Pleosporales</taxon>
        <taxon>Pleosporineae</taxon>
        <taxon>Phaeosphaeriaceae</taxon>
        <taxon>Ophiobolus</taxon>
    </lineage>
</organism>
<evidence type="ECO:0000313" key="3">
    <source>
        <dbReference type="Proteomes" id="UP000799424"/>
    </source>
</evidence>
<dbReference type="AlphaFoldDB" id="A0A6A6ZYR6"/>
<dbReference type="Proteomes" id="UP000799424">
    <property type="component" value="Unassembled WGS sequence"/>
</dbReference>
<dbReference type="EMBL" id="MU006227">
    <property type="protein sequence ID" value="KAF2826013.1"/>
    <property type="molecule type" value="Genomic_DNA"/>
</dbReference>
<sequence length="291" mass="33103">MAMENGDVHDRFVMCPVLMGSYNLDEWLRPAGTDQVPGQEKQLDDWCQYMNKARNDWDFSYSLWSISDHVRVLAERLSNVDTIVCFELGTIACHGVYTAGALHHCFVFTITRAINEVHDTKGQSKVRVVLQDLFYYMEDKIVLVEQYTEGIVEFVDDPDGLLAISENSLVLALNLSLDFPLLQTCTDLPHPAAFIVEPLEVDPNKAIYTWCERGSPRVARMLSWQYAQLHTLEKSVPPNIGDAVFSEDERFTWLKAMCIRIRRAGQPECDLPNQMDDGGEYPGRIDSAKTM</sequence>